<name>A0ABP8HG37_9BACT</name>
<organism evidence="2 3">
    <name type="scientific">Flaviaesturariibacter amylovorans</name>
    <dbReference type="NCBI Taxonomy" id="1084520"/>
    <lineage>
        <taxon>Bacteria</taxon>
        <taxon>Pseudomonadati</taxon>
        <taxon>Bacteroidota</taxon>
        <taxon>Chitinophagia</taxon>
        <taxon>Chitinophagales</taxon>
        <taxon>Chitinophagaceae</taxon>
        <taxon>Flaviaestuariibacter</taxon>
    </lineage>
</organism>
<keyword evidence="1" id="KW-1133">Transmembrane helix</keyword>
<reference evidence="3" key="1">
    <citation type="journal article" date="2019" name="Int. J. Syst. Evol. Microbiol.">
        <title>The Global Catalogue of Microorganisms (GCM) 10K type strain sequencing project: providing services to taxonomists for standard genome sequencing and annotation.</title>
        <authorList>
            <consortium name="The Broad Institute Genomics Platform"/>
            <consortium name="The Broad Institute Genome Sequencing Center for Infectious Disease"/>
            <person name="Wu L."/>
            <person name="Ma J."/>
        </authorList>
    </citation>
    <scope>NUCLEOTIDE SEQUENCE [LARGE SCALE GENOMIC DNA]</scope>
    <source>
        <strain evidence="3">JCM 17919</strain>
    </source>
</reference>
<keyword evidence="3" id="KW-1185">Reference proteome</keyword>
<proteinExistence type="predicted"/>
<dbReference type="EMBL" id="BAABGY010000011">
    <property type="protein sequence ID" value="GAA4338887.1"/>
    <property type="molecule type" value="Genomic_DNA"/>
</dbReference>
<accession>A0ABP8HG37</accession>
<feature type="transmembrane region" description="Helical" evidence="1">
    <location>
        <begin position="12"/>
        <end position="31"/>
    </location>
</feature>
<evidence type="ECO:0008006" key="4">
    <source>
        <dbReference type="Google" id="ProtNLM"/>
    </source>
</evidence>
<dbReference type="Proteomes" id="UP001501725">
    <property type="component" value="Unassembled WGS sequence"/>
</dbReference>
<protein>
    <recommendedName>
        <fullName evidence="4">DUF748 domain-containing protein</fullName>
    </recommendedName>
</protein>
<evidence type="ECO:0000313" key="3">
    <source>
        <dbReference type="Proteomes" id="UP001501725"/>
    </source>
</evidence>
<dbReference type="RefSeq" id="WP_345257167.1">
    <property type="nucleotide sequence ID" value="NZ_BAABGY010000011.1"/>
</dbReference>
<sequence length="563" mass="64177">MIAPRLRRWRRFIFWGLGLLLLLLGGLWYAGEYYVGPLLRERLEVLIVRGSDSLYRYDVGKLDASLFGGSVEIDELNVRVDSNRYRQLEAARQLPPLTFEVKMHHGHLRKVNVFGLLFGKKVEVGELFTSDAQVELSRHTRDERAERASSASVPLWRAIRPSMNSIQLHELRLEGIRFKYAYADTAEAQQIKFDTCNVRVRDIKVDSATAADGTRIGYARVFTLHLSDLKFRSADSATKFKAKWIDYSSEGRRLTIDSFKLQPTRKDKESFYAHHGTQRDMTVIEFGRLAFEGFQLERFLNANSVVADSLVILGPKISIYNDKTLPPSLEGKMGRYPHQFLQRSAFGIKLKHLALRDLELSYTEKGEKTGREGTLLLEGIQLAASNISNFPDDIKRDSLLRVRASGRLLGSAIETKMDFHLNSGEGRFDMEGRIGAMSAAQLNTVSEPLGNARIRSLNLQELQFFLHGDEYTARGEVRMRYRNLAVELQKEDEATGLLKTRVFLNKLLNKYTLRHDNPDASGREMRATQVQQSRLMTQAFFGLVWKSIFSGMQTIMTNAGTEY</sequence>
<keyword evidence="1" id="KW-0472">Membrane</keyword>
<evidence type="ECO:0000256" key="1">
    <source>
        <dbReference type="SAM" id="Phobius"/>
    </source>
</evidence>
<keyword evidence="1" id="KW-0812">Transmembrane</keyword>
<comment type="caution">
    <text evidence="2">The sequence shown here is derived from an EMBL/GenBank/DDBJ whole genome shotgun (WGS) entry which is preliminary data.</text>
</comment>
<evidence type="ECO:0000313" key="2">
    <source>
        <dbReference type="EMBL" id="GAA4338887.1"/>
    </source>
</evidence>
<gene>
    <name evidence="2" type="ORF">GCM10023184_35610</name>
</gene>